<evidence type="ECO:0000313" key="3">
    <source>
        <dbReference type="Proteomes" id="UP000265419"/>
    </source>
</evidence>
<evidence type="ECO:0000256" key="1">
    <source>
        <dbReference type="SAM" id="Phobius"/>
    </source>
</evidence>
<keyword evidence="3" id="KW-1185">Reference proteome</keyword>
<sequence>MTSSPILVSARVQATNRNTFVWVPLLVLGGSTALTLAIWWVVKTASAEAQLFSGSVQAPFWYLLVVGAQTVALTFPFTQALSLSRRDFWLGAMLNFSVFSLLFGTLLWLLGLVERATGGWWMNGRMFAFPLKLEGGVNIPEAGSPWYLLLYALMAMMALSVGFAFGTVYKRFGPAGLTLAITGTVGALIALLYLSIQGDWWPTLQAWFPLDRFPGNVAIITALIAALGILVSWALIRKVPA</sequence>
<keyword evidence="1" id="KW-0812">Transmembrane</keyword>
<feature type="transmembrane region" description="Helical" evidence="1">
    <location>
        <begin position="60"/>
        <end position="81"/>
    </location>
</feature>
<accession>A0A399JE78</accession>
<comment type="caution">
    <text evidence="2">The sequence shown here is derived from an EMBL/GenBank/DDBJ whole genome shotgun (WGS) entry which is preliminary data.</text>
</comment>
<dbReference type="EMBL" id="QQXK01000004">
    <property type="protein sequence ID" value="RII43310.1"/>
    <property type="molecule type" value="Genomic_DNA"/>
</dbReference>
<feature type="transmembrane region" description="Helical" evidence="1">
    <location>
        <begin position="20"/>
        <end position="40"/>
    </location>
</feature>
<feature type="transmembrane region" description="Helical" evidence="1">
    <location>
        <begin position="176"/>
        <end position="196"/>
    </location>
</feature>
<reference evidence="2 3" key="1">
    <citation type="submission" date="2018-07" db="EMBL/GenBank/DDBJ databases">
        <title>Arthrobacter sp. nov., isolated from raw cow's milk with high bacterial count.</title>
        <authorList>
            <person name="Hahne J."/>
            <person name="Isele D."/>
            <person name="Lipski A."/>
        </authorList>
    </citation>
    <scope>NUCLEOTIDE SEQUENCE [LARGE SCALE GENOMIC DNA]</scope>
    <source>
        <strain evidence="2 3">JZ R-35</strain>
    </source>
</reference>
<name>A0A399JE78_9MICC</name>
<dbReference type="AlphaFoldDB" id="A0A399JE78"/>
<feature type="transmembrane region" description="Helical" evidence="1">
    <location>
        <begin position="88"/>
        <end position="113"/>
    </location>
</feature>
<gene>
    <name evidence="2" type="ORF">DWB68_03150</name>
</gene>
<dbReference type="Proteomes" id="UP000265419">
    <property type="component" value="Unassembled WGS sequence"/>
</dbReference>
<proteinExistence type="predicted"/>
<protein>
    <submittedName>
        <fullName evidence="2">Uncharacterized protein</fullName>
    </submittedName>
</protein>
<feature type="transmembrane region" description="Helical" evidence="1">
    <location>
        <begin position="216"/>
        <end position="236"/>
    </location>
</feature>
<evidence type="ECO:0000313" key="2">
    <source>
        <dbReference type="EMBL" id="RII43310.1"/>
    </source>
</evidence>
<keyword evidence="1" id="KW-1133">Transmembrane helix</keyword>
<organism evidence="2 3">
    <name type="scientific">Galactobacter valiniphilus</name>
    <dbReference type="NCBI Taxonomy" id="2676122"/>
    <lineage>
        <taxon>Bacteria</taxon>
        <taxon>Bacillati</taxon>
        <taxon>Actinomycetota</taxon>
        <taxon>Actinomycetes</taxon>
        <taxon>Micrococcales</taxon>
        <taxon>Micrococcaceae</taxon>
        <taxon>Galactobacter</taxon>
    </lineage>
</organism>
<feature type="transmembrane region" description="Helical" evidence="1">
    <location>
        <begin position="146"/>
        <end position="169"/>
    </location>
</feature>
<dbReference type="RefSeq" id="WP_119423681.1">
    <property type="nucleotide sequence ID" value="NZ_QQXK01000004.1"/>
</dbReference>
<keyword evidence="1" id="KW-0472">Membrane</keyword>